<gene>
    <name evidence="2" type="ORF">EZS28_003003</name>
</gene>
<evidence type="ECO:0008006" key="4">
    <source>
        <dbReference type="Google" id="ProtNLM"/>
    </source>
</evidence>
<dbReference type="SUPFAM" id="SSF48371">
    <property type="entry name" value="ARM repeat"/>
    <property type="match status" value="1"/>
</dbReference>
<evidence type="ECO:0000313" key="3">
    <source>
        <dbReference type="Proteomes" id="UP000324800"/>
    </source>
</evidence>
<sequence>MDATIQNIKTNKFAPVPEYIQGEFRQMLLAMINEDADKRPTAEELLDSELMQIYYRIEASKEKKVIEAEQKIKIYEQSQHQLDEKLKIAEEEKIKIEELKIEAESTKNLAEQKKVELDKAKKEAEDKVYKAEENMHLAEERAILAQPGNEQQRKKADELLKRCQIPCSVLKQIGEDLMKDVVGSEEEKKKIIQIQDYDAQLITRTFEGKEDDEGRRRIIQSGVIEGFLLIMEKRELNEIPRNISLAFANITHTNTSEITQLLYEKKPFPGLLRLLDHTDRFVASDGIASILNILIGGNNSTPKNSLHPHYETINGYGGIEMIMKLFRKNGSKYSKDRAAICIGHLFRAREINDKQMRVEIIRHLKTLVNDTDEWTKLNSKAALKSLGRNEINKAEIESGGFVIPD</sequence>
<feature type="coiled-coil region" evidence="1">
    <location>
        <begin position="58"/>
        <end position="141"/>
    </location>
</feature>
<name>A0A5J4X4M5_9EUKA</name>
<evidence type="ECO:0000256" key="1">
    <source>
        <dbReference type="SAM" id="Coils"/>
    </source>
</evidence>
<dbReference type="AlphaFoldDB" id="A0A5J4X4M5"/>
<dbReference type="Gene3D" id="1.10.510.10">
    <property type="entry name" value="Transferase(Phosphotransferase) domain 1"/>
    <property type="match status" value="1"/>
</dbReference>
<organism evidence="2 3">
    <name type="scientific">Streblomastix strix</name>
    <dbReference type="NCBI Taxonomy" id="222440"/>
    <lineage>
        <taxon>Eukaryota</taxon>
        <taxon>Metamonada</taxon>
        <taxon>Preaxostyla</taxon>
        <taxon>Oxymonadida</taxon>
        <taxon>Streblomastigidae</taxon>
        <taxon>Streblomastix</taxon>
    </lineage>
</organism>
<proteinExistence type="predicted"/>
<accession>A0A5J4X4M5</accession>
<dbReference type="InterPro" id="IPR016024">
    <property type="entry name" value="ARM-type_fold"/>
</dbReference>
<reference evidence="2 3" key="1">
    <citation type="submission" date="2019-03" db="EMBL/GenBank/DDBJ databases">
        <title>Single cell metagenomics reveals metabolic interactions within the superorganism composed of flagellate Streblomastix strix and complex community of Bacteroidetes bacteria on its surface.</title>
        <authorList>
            <person name="Treitli S.C."/>
            <person name="Kolisko M."/>
            <person name="Husnik F."/>
            <person name="Keeling P."/>
            <person name="Hampl V."/>
        </authorList>
    </citation>
    <scope>NUCLEOTIDE SEQUENCE [LARGE SCALE GENOMIC DNA]</scope>
    <source>
        <strain evidence="2">ST1C</strain>
    </source>
</reference>
<dbReference type="EMBL" id="SNRW01000384">
    <property type="protein sequence ID" value="KAA6401469.1"/>
    <property type="molecule type" value="Genomic_DNA"/>
</dbReference>
<dbReference type="InterPro" id="IPR011989">
    <property type="entry name" value="ARM-like"/>
</dbReference>
<dbReference type="Proteomes" id="UP000324800">
    <property type="component" value="Unassembled WGS sequence"/>
</dbReference>
<protein>
    <recommendedName>
        <fullName evidence="4">Protein kinase domain-containing protein</fullName>
    </recommendedName>
</protein>
<evidence type="ECO:0000313" key="2">
    <source>
        <dbReference type="EMBL" id="KAA6401469.1"/>
    </source>
</evidence>
<dbReference type="Gene3D" id="1.25.10.10">
    <property type="entry name" value="Leucine-rich Repeat Variant"/>
    <property type="match status" value="1"/>
</dbReference>
<dbReference type="OrthoDB" id="201709at2759"/>
<keyword evidence="1" id="KW-0175">Coiled coil</keyword>
<comment type="caution">
    <text evidence="2">The sequence shown here is derived from an EMBL/GenBank/DDBJ whole genome shotgun (WGS) entry which is preliminary data.</text>
</comment>